<sequence>MKPRLDKAKIKEHHLNYLFSKRLKAAKEEYTDAVRDSIYATQIVSYRNNTFNPLDLKPKDITSIYELKPDTEHARRLDRYIRVMDDLTESTGHLTYILNFVESVAEFNLIVNGSGTVYAEREEEVLNFIKQNQDKLRQLKRMKLLSEMV</sequence>
<gene>
    <name evidence="1" type="ORF">SBVP1_0059</name>
</gene>
<proteinExistence type="predicted"/>
<dbReference type="KEGG" id="vg:26625655"/>
<accession>A0A0B5H2M9</accession>
<protein>
    <submittedName>
        <fullName evidence="1">Uncharacterized protein</fullName>
    </submittedName>
</protein>
<name>A0A0B5H2M9_9CAUD</name>
<organism evidence="1 2">
    <name type="scientific">Vibrio phage phi 1</name>
    <dbReference type="NCBI Taxonomy" id="1589297"/>
    <lineage>
        <taxon>Viruses</taxon>
        <taxon>Duplodnaviria</taxon>
        <taxon>Heunggongvirae</taxon>
        <taxon>Uroviricota</taxon>
        <taxon>Caudoviricetes</taxon>
        <taxon>Schitoviridae</taxon>
        <taxon>Pacinivirus</taxon>
        <taxon>Pacinivirus phi1</taxon>
    </lineage>
</organism>
<evidence type="ECO:0000313" key="2">
    <source>
        <dbReference type="Proteomes" id="UP000031803"/>
    </source>
</evidence>
<dbReference type="Proteomes" id="UP000031803">
    <property type="component" value="Segment"/>
</dbReference>
<reference evidence="1 2" key="1">
    <citation type="submission" date="2014-12" db="EMBL/GenBank/DDBJ databases">
        <title>Complete genome sequences of three Vibrio cholerae specific bacteriophages.</title>
        <authorList>
            <person name="Bhandare S.G."/>
            <person name="Warry A."/>
            <person name="Emes R.D."/>
            <person name="Hooton S.P.T."/>
            <person name="Barrow P.A."/>
            <person name="Atterbury R.J."/>
        </authorList>
    </citation>
    <scope>NUCLEOTIDE SEQUENCE [LARGE SCALE GENOMIC DNA]</scope>
</reference>
<dbReference type="RefSeq" id="YP_009198577.1">
    <property type="nucleotide sequence ID" value="NC_028799.1"/>
</dbReference>
<dbReference type="OrthoDB" id="31010at10239"/>
<evidence type="ECO:0000313" key="1">
    <source>
        <dbReference type="EMBL" id="AJF40717.1"/>
    </source>
</evidence>
<dbReference type="GeneID" id="26625655"/>
<dbReference type="EMBL" id="KP280062">
    <property type="protein sequence ID" value="AJF40717.1"/>
    <property type="molecule type" value="Genomic_DNA"/>
</dbReference>
<keyword evidence="2" id="KW-1185">Reference proteome</keyword>